<comment type="catalytic activity">
    <reaction evidence="1">
        <text>ATP + protein L-histidine = ADP + protein N-phospho-L-histidine.</text>
        <dbReference type="EC" id="2.7.13.3"/>
    </reaction>
</comment>
<keyword evidence="4" id="KW-1003">Cell membrane</keyword>
<dbReference type="GO" id="GO:0000155">
    <property type="term" value="F:phosphorelay sensor kinase activity"/>
    <property type="evidence" value="ECO:0007669"/>
    <property type="project" value="InterPro"/>
</dbReference>
<dbReference type="AlphaFoldDB" id="A0A1G2R7L3"/>
<dbReference type="PRINTS" id="PR00344">
    <property type="entry name" value="BCTRLSENSOR"/>
</dbReference>
<accession>A0A1G2R7L3</accession>
<keyword evidence="6" id="KW-0808">Transferase</keyword>
<keyword evidence="5" id="KW-0597">Phosphoprotein</keyword>
<comment type="caution">
    <text evidence="14">The sequence shown here is derived from an EMBL/GenBank/DDBJ whole genome shotgun (WGS) entry which is preliminary data.</text>
</comment>
<dbReference type="Gene3D" id="3.30.565.10">
    <property type="entry name" value="Histidine kinase-like ATPase, C-terminal domain"/>
    <property type="match status" value="1"/>
</dbReference>
<dbReference type="CDD" id="cd00082">
    <property type="entry name" value="HisKA"/>
    <property type="match status" value="1"/>
</dbReference>
<protein>
    <recommendedName>
        <fullName evidence="3">histidine kinase</fullName>
        <ecNumber evidence="3">2.7.13.3</ecNumber>
    </recommendedName>
</protein>
<keyword evidence="10" id="KW-0902">Two-component regulatory system</keyword>
<gene>
    <name evidence="14" type="ORF">A3D59_00965</name>
</gene>
<evidence type="ECO:0000256" key="2">
    <source>
        <dbReference type="ARBA" id="ARBA00004236"/>
    </source>
</evidence>
<dbReference type="InterPro" id="IPR036890">
    <property type="entry name" value="HATPase_C_sf"/>
</dbReference>
<dbReference type="InterPro" id="IPR003661">
    <property type="entry name" value="HisK_dim/P_dom"/>
</dbReference>
<feature type="transmembrane region" description="Helical" evidence="12">
    <location>
        <begin position="26"/>
        <end position="48"/>
    </location>
</feature>
<evidence type="ECO:0000313" key="14">
    <source>
        <dbReference type="EMBL" id="OHA68697.1"/>
    </source>
</evidence>
<dbReference type="PANTHER" id="PTHR43711">
    <property type="entry name" value="TWO-COMPONENT HISTIDINE KINASE"/>
    <property type="match status" value="1"/>
</dbReference>
<dbReference type="PANTHER" id="PTHR43711:SF1">
    <property type="entry name" value="HISTIDINE KINASE 1"/>
    <property type="match status" value="1"/>
</dbReference>
<dbReference type="EC" id="2.7.13.3" evidence="3"/>
<dbReference type="EMBL" id="MHTX01000010">
    <property type="protein sequence ID" value="OHA68697.1"/>
    <property type="molecule type" value="Genomic_DNA"/>
</dbReference>
<keyword evidence="7" id="KW-0547">Nucleotide-binding</keyword>
<dbReference type="GO" id="GO:0005524">
    <property type="term" value="F:ATP binding"/>
    <property type="evidence" value="ECO:0007669"/>
    <property type="project" value="UniProtKB-KW"/>
</dbReference>
<reference evidence="14 15" key="1">
    <citation type="journal article" date="2016" name="Nat. Commun.">
        <title>Thousands of microbial genomes shed light on interconnected biogeochemical processes in an aquifer system.</title>
        <authorList>
            <person name="Anantharaman K."/>
            <person name="Brown C.T."/>
            <person name="Hug L.A."/>
            <person name="Sharon I."/>
            <person name="Castelle C.J."/>
            <person name="Probst A.J."/>
            <person name="Thomas B.C."/>
            <person name="Singh A."/>
            <person name="Wilkins M.J."/>
            <person name="Karaoz U."/>
            <person name="Brodie E.L."/>
            <person name="Williams K.H."/>
            <person name="Hubbard S.S."/>
            <person name="Banfield J.F."/>
        </authorList>
    </citation>
    <scope>NUCLEOTIDE SEQUENCE [LARGE SCALE GENOMIC DNA]</scope>
</reference>
<keyword evidence="11 12" id="KW-0472">Membrane</keyword>
<evidence type="ECO:0000256" key="5">
    <source>
        <dbReference type="ARBA" id="ARBA00022553"/>
    </source>
</evidence>
<evidence type="ECO:0000256" key="11">
    <source>
        <dbReference type="ARBA" id="ARBA00023136"/>
    </source>
</evidence>
<evidence type="ECO:0000256" key="9">
    <source>
        <dbReference type="ARBA" id="ARBA00022840"/>
    </source>
</evidence>
<dbReference type="InterPro" id="IPR036097">
    <property type="entry name" value="HisK_dim/P_sf"/>
</dbReference>
<evidence type="ECO:0000256" key="8">
    <source>
        <dbReference type="ARBA" id="ARBA00022777"/>
    </source>
</evidence>
<sequence length="285" mass="31634">MGAVIIISAIFSYFAGMRYIADPQIVALGVLSLSTILFIIGYTIAQGFERLAEASRLKSEFISIVSHQLRTPITNLRWSVDMLLSGRLDHVTVSEKQMEYFHILEDNIARMNELVQDLLMVSRLEQGGLPLKPQDISLQEFIKEIAGKFQPSAQSAQVRLQFNIDSAKPHITADPSQLKIAVENLIENAIRYSGSGGNVEVYIAQKNGKVTAKVKDSGIGIPQKDQKFLFQKFFRTDNAKTHQPQGTGLGLYITKTIIKTLGGAVGFESKENKGSTFWFTLPIKP</sequence>
<dbReference type="CDD" id="cd00075">
    <property type="entry name" value="HATPase"/>
    <property type="match status" value="1"/>
</dbReference>
<organism evidence="14 15">
    <name type="scientific">Candidatus Wildermuthbacteria bacterium RIFCSPHIGHO2_02_FULL_47_17</name>
    <dbReference type="NCBI Taxonomy" id="1802452"/>
    <lineage>
        <taxon>Bacteria</taxon>
        <taxon>Candidatus Wildermuthiibacteriota</taxon>
    </lineage>
</organism>
<keyword evidence="12" id="KW-1133">Transmembrane helix</keyword>
<evidence type="ECO:0000256" key="4">
    <source>
        <dbReference type="ARBA" id="ARBA00022475"/>
    </source>
</evidence>
<dbReference type="Proteomes" id="UP000179258">
    <property type="component" value="Unassembled WGS sequence"/>
</dbReference>
<dbReference type="InterPro" id="IPR005467">
    <property type="entry name" value="His_kinase_dom"/>
</dbReference>
<dbReference type="FunFam" id="3.30.565.10:FF:000023">
    <property type="entry name" value="PAS domain-containing sensor histidine kinase"/>
    <property type="match status" value="1"/>
</dbReference>
<dbReference type="InterPro" id="IPR050736">
    <property type="entry name" value="Sensor_HK_Regulatory"/>
</dbReference>
<dbReference type="SMART" id="SM00388">
    <property type="entry name" value="HisKA"/>
    <property type="match status" value="1"/>
</dbReference>
<dbReference type="GO" id="GO:0005886">
    <property type="term" value="C:plasma membrane"/>
    <property type="evidence" value="ECO:0007669"/>
    <property type="project" value="UniProtKB-SubCell"/>
</dbReference>
<feature type="domain" description="Histidine kinase" evidence="13">
    <location>
        <begin position="64"/>
        <end position="285"/>
    </location>
</feature>
<evidence type="ECO:0000256" key="10">
    <source>
        <dbReference type="ARBA" id="ARBA00023012"/>
    </source>
</evidence>
<proteinExistence type="predicted"/>
<dbReference type="Pfam" id="PF00512">
    <property type="entry name" value="HisKA"/>
    <property type="match status" value="1"/>
</dbReference>
<evidence type="ECO:0000256" key="3">
    <source>
        <dbReference type="ARBA" id="ARBA00012438"/>
    </source>
</evidence>
<dbReference type="SUPFAM" id="SSF47384">
    <property type="entry name" value="Homodimeric domain of signal transducing histidine kinase"/>
    <property type="match status" value="1"/>
</dbReference>
<evidence type="ECO:0000256" key="6">
    <source>
        <dbReference type="ARBA" id="ARBA00022679"/>
    </source>
</evidence>
<keyword evidence="9" id="KW-0067">ATP-binding</keyword>
<evidence type="ECO:0000313" key="15">
    <source>
        <dbReference type="Proteomes" id="UP000179258"/>
    </source>
</evidence>
<dbReference type="Gene3D" id="1.10.287.130">
    <property type="match status" value="1"/>
</dbReference>
<dbReference type="SUPFAM" id="SSF55874">
    <property type="entry name" value="ATPase domain of HSP90 chaperone/DNA topoisomerase II/histidine kinase"/>
    <property type="match status" value="1"/>
</dbReference>
<name>A0A1G2R7L3_9BACT</name>
<keyword evidence="8" id="KW-0418">Kinase</keyword>
<dbReference type="InterPro" id="IPR003594">
    <property type="entry name" value="HATPase_dom"/>
</dbReference>
<comment type="subcellular location">
    <subcellularLocation>
        <location evidence="2">Cell membrane</location>
    </subcellularLocation>
</comment>
<evidence type="ECO:0000256" key="1">
    <source>
        <dbReference type="ARBA" id="ARBA00000085"/>
    </source>
</evidence>
<dbReference type="Pfam" id="PF02518">
    <property type="entry name" value="HATPase_c"/>
    <property type="match status" value="1"/>
</dbReference>
<evidence type="ECO:0000256" key="12">
    <source>
        <dbReference type="SAM" id="Phobius"/>
    </source>
</evidence>
<evidence type="ECO:0000259" key="13">
    <source>
        <dbReference type="PROSITE" id="PS50109"/>
    </source>
</evidence>
<dbReference type="PROSITE" id="PS50109">
    <property type="entry name" value="HIS_KIN"/>
    <property type="match status" value="1"/>
</dbReference>
<evidence type="ECO:0000256" key="7">
    <source>
        <dbReference type="ARBA" id="ARBA00022741"/>
    </source>
</evidence>
<dbReference type="InterPro" id="IPR004358">
    <property type="entry name" value="Sig_transdc_His_kin-like_C"/>
</dbReference>
<keyword evidence="12" id="KW-0812">Transmembrane</keyword>
<dbReference type="SMART" id="SM00387">
    <property type="entry name" value="HATPase_c"/>
    <property type="match status" value="1"/>
</dbReference>